<organism evidence="1 2">
    <name type="scientific">Ensete ventricosum</name>
    <name type="common">Abyssinian banana</name>
    <name type="synonym">Musa ensete</name>
    <dbReference type="NCBI Taxonomy" id="4639"/>
    <lineage>
        <taxon>Eukaryota</taxon>
        <taxon>Viridiplantae</taxon>
        <taxon>Streptophyta</taxon>
        <taxon>Embryophyta</taxon>
        <taxon>Tracheophyta</taxon>
        <taxon>Spermatophyta</taxon>
        <taxon>Magnoliopsida</taxon>
        <taxon>Liliopsida</taxon>
        <taxon>Zingiberales</taxon>
        <taxon>Musaceae</taxon>
        <taxon>Ensete</taxon>
    </lineage>
</organism>
<gene>
    <name evidence="1" type="ORF">B296_00053689</name>
</gene>
<accession>A0A426Y729</accession>
<sequence>RRELAEGIESLLGWCKRVRQKKIETRWKIIGGSRKACLERCNGVSPKFAKRFEGIGKLAGNTLGDRRNKIGRLVARMLEAAGLAGVEFNWLTKLQIEFTYWPGRVNRQKCPDSWVWAVQPPSLGSSTTQPWRFSR</sequence>
<comment type="caution">
    <text evidence="1">The sequence shown here is derived from an EMBL/GenBank/DDBJ whole genome shotgun (WGS) entry which is preliminary data.</text>
</comment>
<dbReference type="EMBL" id="AMZH03014506">
    <property type="protein sequence ID" value="RRT47522.1"/>
    <property type="molecule type" value="Genomic_DNA"/>
</dbReference>
<proteinExistence type="predicted"/>
<name>A0A426Y729_ENSVE</name>
<reference evidence="1 2" key="1">
    <citation type="journal article" date="2014" name="Agronomy (Basel)">
        <title>A Draft Genome Sequence for Ensete ventricosum, the Drought-Tolerant Tree Against Hunger.</title>
        <authorList>
            <person name="Harrison J."/>
            <person name="Moore K.A."/>
            <person name="Paszkiewicz K."/>
            <person name="Jones T."/>
            <person name="Grant M."/>
            <person name="Ambacheew D."/>
            <person name="Muzemil S."/>
            <person name="Studholme D.J."/>
        </authorList>
    </citation>
    <scope>NUCLEOTIDE SEQUENCE [LARGE SCALE GENOMIC DNA]</scope>
</reference>
<dbReference type="Proteomes" id="UP000287651">
    <property type="component" value="Unassembled WGS sequence"/>
</dbReference>
<protein>
    <submittedName>
        <fullName evidence="1">Uncharacterized protein</fullName>
    </submittedName>
</protein>
<evidence type="ECO:0000313" key="1">
    <source>
        <dbReference type="EMBL" id="RRT47522.1"/>
    </source>
</evidence>
<dbReference type="AlphaFoldDB" id="A0A426Y729"/>
<evidence type="ECO:0000313" key="2">
    <source>
        <dbReference type="Proteomes" id="UP000287651"/>
    </source>
</evidence>
<feature type="non-terminal residue" evidence="1">
    <location>
        <position position="1"/>
    </location>
</feature>